<sequence length="401" mass="41373">MNGDVLRTVAEARPDELDPGVPVDAATRERELTRAMAGAPRAAGAAGLVRGPARRRRVGPAWGMSLGLLGAAAAVAVGVATTSGGGDGSGHGKRPVPPSAGGEIQAQPMSARTVLLSAATSAEKQSNAVGGAFWHQTTVQRDYSPVGKGPGAYVIVSTQRAEGWAPATTGPKARQWSRQQNLGSGPATAKDKAAWARAGSPSKFEVSFPSSPKGGKLKNATLNAAPGKVEISSSALPDGDKIFWLGRNVTMKDLRGLPTTPKQLKASLLKWYGGHDTESDSIPMASDDWLQRVAGGMITDMPITPQVRAAAFRMLAGLDSVKAVGPVKDAEGRTGTALVSVEKTRNGVLEHRLIIDEAKGVALGSEVVILKPGGVNALLPAGTRLQSTSIVGTDWTDAPPN</sequence>
<feature type="region of interest" description="Disordered" evidence="1">
    <location>
        <begin position="1"/>
        <end position="25"/>
    </location>
</feature>
<evidence type="ECO:0000256" key="1">
    <source>
        <dbReference type="SAM" id="MobiDB-lite"/>
    </source>
</evidence>
<feature type="region of interest" description="Disordered" evidence="1">
    <location>
        <begin position="165"/>
        <end position="187"/>
    </location>
</feature>
<feature type="region of interest" description="Disordered" evidence="1">
    <location>
        <begin position="83"/>
        <end position="104"/>
    </location>
</feature>
<proteinExistence type="predicted"/>
<evidence type="ECO:0000313" key="2">
    <source>
        <dbReference type="EMBL" id="MBO2449139.1"/>
    </source>
</evidence>
<dbReference type="RefSeq" id="WP_208256981.1">
    <property type="nucleotide sequence ID" value="NZ_JAGEOJ010000007.1"/>
</dbReference>
<name>A0A939T562_9ACTN</name>
<dbReference type="NCBIfam" id="NF038083">
    <property type="entry name" value="CU044_5270_fam"/>
    <property type="match status" value="1"/>
</dbReference>
<protein>
    <submittedName>
        <fullName evidence="2">CU044_5270 family protein</fullName>
    </submittedName>
</protein>
<accession>A0A939T562</accession>
<gene>
    <name evidence="2" type="ORF">J4573_18690</name>
</gene>
<dbReference type="InterPro" id="IPR047789">
    <property type="entry name" value="CU044_5270-like"/>
</dbReference>
<evidence type="ECO:0000313" key="3">
    <source>
        <dbReference type="Proteomes" id="UP000669179"/>
    </source>
</evidence>
<dbReference type="Proteomes" id="UP000669179">
    <property type="component" value="Unassembled WGS sequence"/>
</dbReference>
<dbReference type="AlphaFoldDB" id="A0A939T562"/>
<reference evidence="2" key="1">
    <citation type="submission" date="2021-03" db="EMBL/GenBank/DDBJ databases">
        <authorList>
            <person name="Kanchanasin P."/>
            <person name="Saeng-In P."/>
            <person name="Phongsopitanun W."/>
            <person name="Yuki M."/>
            <person name="Kudo T."/>
            <person name="Ohkuma M."/>
            <person name="Tanasupawat S."/>
        </authorList>
    </citation>
    <scope>NUCLEOTIDE SEQUENCE</scope>
    <source>
        <strain evidence="2">GKU 128</strain>
    </source>
</reference>
<organism evidence="2 3">
    <name type="scientific">Actinomadura barringtoniae</name>
    <dbReference type="NCBI Taxonomy" id="1427535"/>
    <lineage>
        <taxon>Bacteria</taxon>
        <taxon>Bacillati</taxon>
        <taxon>Actinomycetota</taxon>
        <taxon>Actinomycetes</taxon>
        <taxon>Streptosporangiales</taxon>
        <taxon>Thermomonosporaceae</taxon>
        <taxon>Actinomadura</taxon>
    </lineage>
</organism>
<comment type="caution">
    <text evidence="2">The sequence shown here is derived from an EMBL/GenBank/DDBJ whole genome shotgun (WGS) entry which is preliminary data.</text>
</comment>
<dbReference type="EMBL" id="JAGEOJ010000007">
    <property type="protein sequence ID" value="MBO2449139.1"/>
    <property type="molecule type" value="Genomic_DNA"/>
</dbReference>
<keyword evidence="3" id="KW-1185">Reference proteome</keyword>